<organism evidence="1 2">
    <name type="scientific">Enterocloster asparagiformis</name>
    <dbReference type="NCBI Taxonomy" id="333367"/>
    <lineage>
        <taxon>Bacteria</taxon>
        <taxon>Bacillati</taxon>
        <taxon>Bacillota</taxon>
        <taxon>Clostridia</taxon>
        <taxon>Lachnospirales</taxon>
        <taxon>Lachnospiraceae</taxon>
        <taxon>Enterocloster</taxon>
    </lineage>
</organism>
<proteinExistence type="predicted"/>
<dbReference type="InterPro" id="IPR021530">
    <property type="entry name" value="AllH-like"/>
</dbReference>
<sequence length="294" mass="32274">MRLRVKDLAGTAVASLPPRGDWREGAVHSVYHHTVNIRLENGTLISLISRRAPLHPFAIRLDEDEMERLQGIREGGACRATQAEIRLDGQNGPVVLSWGREQLKNLSADRLRGAAPTAAILEILNRKAEENAGKSALGFIADPTLNSPLLPWRDRIYRLIAAALRAESKEAVWVGKQLVGLGWGLTPTCDDFMAGMLAAFWFNRDYPVRKLAELGECLAVCGETQTTAVSAQFLKWAAKGYFSQGILELLECLRGKDEVCLCAKLQQLLSMGHSSGCDTLMGIVCGMRYGGTWI</sequence>
<accession>A0A413FA01</accession>
<gene>
    <name evidence="1" type="ORF">DWV29_21295</name>
</gene>
<dbReference type="Pfam" id="PF11392">
    <property type="entry name" value="AllH"/>
    <property type="match status" value="1"/>
</dbReference>
<dbReference type="RefSeq" id="WP_007715629.1">
    <property type="nucleotide sequence ID" value="NZ_JAWYJI010000176.1"/>
</dbReference>
<evidence type="ECO:0000313" key="2">
    <source>
        <dbReference type="Proteomes" id="UP000283880"/>
    </source>
</evidence>
<protein>
    <submittedName>
        <fullName evidence="1">DUF2877 domain-containing protein</fullName>
    </submittedName>
</protein>
<reference evidence="1 2" key="1">
    <citation type="submission" date="2018-08" db="EMBL/GenBank/DDBJ databases">
        <title>A genome reference for cultivated species of the human gut microbiota.</title>
        <authorList>
            <person name="Zou Y."/>
            <person name="Xue W."/>
            <person name="Luo G."/>
        </authorList>
    </citation>
    <scope>NUCLEOTIDE SEQUENCE [LARGE SCALE GENOMIC DNA]</scope>
    <source>
        <strain evidence="1 2">AF04-15</strain>
    </source>
</reference>
<evidence type="ECO:0000313" key="1">
    <source>
        <dbReference type="EMBL" id="RGX25438.1"/>
    </source>
</evidence>
<name>A0A413FA01_9FIRM</name>
<comment type="caution">
    <text evidence="1">The sequence shown here is derived from an EMBL/GenBank/DDBJ whole genome shotgun (WGS) entry which is preliminary data.</text>
</comment>
<dbReference type="EMBL" id="QSBM01000019">
    <property type="protein sequence ID" value="RGX25438.1"/>
    <property type="molecule type" value="Genomic_DNA"/>
</dbReference>
<dbReference type="AlphaFoldDB" id="A0A413FA01"/>
<dbReference type="Proteomes" id="UP000283880">
    <property type="component" value="Unassembled WGS sequence"/>
</dbReference>